<name>A0AAV3TDQ6_9EURY</name>
<evidence type="ECO:0000313" key="3">
    <source>
        <dbReference type="Proteomes" id="UP001500420"/>
    </source>
</evidence>
<comment type="caution">
    <text evidence="2">The sequence shown here is derived from an EMBL/GenBank/DDBJ whole genome shotgun (WGS) entry which is preliminary data.</text>
</comment>
<dbReference type="RefSeq" id="WP_343774929.1">
    <property type="nucleotide sequence ID" value="NZ_BAAADV010000007.1"/>
</dbReference>
<evidence type="ECO:0000313" key="2">
    <source>
        <dbReference type="EMBL" id="GAA0679760.1"/>
    </source>
</evidence>
<sequence>MSSDAGAGGVITARAPVDAASAVRRAGQVIAVGAWLALTGLFTLGSVALTGALVTTVWRSPGTVAGVATLLVSVAGAAVAPTLARTVVLSAAKRVEAVRDRSQTVDPGRHWIGSYGEDRDRRRTPCPCYG</sequence>
<evidence type="ECO:0000256" key="1">
    <source>
        <dbReference type="SAM" id="Phobius"/>
    </source>
</evidence>
<keyword evidence="1" id="KW-1133">Transmembrane helix</keyword>
<organism evidence="2 3">
    <name type="scientific">Natronoarchaeum mannanilyticum</name>
    <dbReference type="NCBI Taxonomy" id="926360"/>
    <lineage>
        <taxon>Archaea</taxon>
        <taxon>Methanobacteriati</taxon>
        <taxon>Methanobacteriota</taxon>
        <taxon>Stenosarchaea group</taxon>
        <taxon>Halobacteria</taxon>
        <taxon>Halobacteriales</taxon>
        <taxon>Natronoarchaeaceae</taxon>
    </lineage>
</organism>
<keyword evidence="1" id="KW-0472">Membrane</keyword>
<gene>
    <name evidence="2" type="ORF">GCM10009020_30460</name>
</gene>
<reference evidence="2 3" key="1">
    <citation type="journal article" date="2019" name="Int. J. Syst. Evol. Microbiol.">
        <title>The Global Catalogue of Microorganisms (GCM) 10K type strain sequencing project: providing services to taxonomists for standard genome sequencing and annotation.</title>
        <authorList>
            <consortium name="The Broad Institute Genomics Platform"/>
            <consortium name="The Broad Institute Genome Sequencing Center for Infectious Disease"/>
            <person name="Wu L."/>
            <person name="Ma J."/>
        </authorList>
    </citation>
    <scope>NUCLEOTIDE SEQUENCE [LARGE SCALE GENOMIC DNA]</scope>
    <source>
        <strain evidence="2 3">JCM 16328</strain>
    </source>
</reference>
<dbReference type="Proteomes" id="UP001500420">
    <property type="component" value="Unassembled WGS sequence"/>
</dbReference>
<dbReference type="AlphaFoldDB" id="A0AAV3TDQ6"/>
<keyword evidence="3" id="KW-1185">Reference proteome</keyword>
<dbReference type="EMBL" id="BAAADV010000007">
    <property type="protein sequence ID" value="GAA0679760.1"/>
    <property type="molecule type" value="Genomic_DNA"/>
</dbReference>
<accession>A0AAV3TDQ6</accession>
<proteinExistence type="predicted"/>
<feature type="transmembrane region" description="Helical" evidence="1">
    <location>
        <begin position="64"/>
        <end position="84"/>
    </location>
</feature>
<feature type="transmembrane region" description="Helical" evidence="1">
    <location>
        <begin position="34"/>
        <end position="58"/>
    </location>
</feature>
<protein>
    <submittedName>
        <fullName evidence="2">Uncharacterized protein</fullName>
    </submittedName>
</protein>
<keyword evidence="1" id="KW-0812">Transmembrane</keyword>